<evidence type="ECO:0000313" key="2">
    <source>
        <dbReference type="Proteomes" id="UP001162992"/>
    </source>
</evidence>
<keyword evidence="2" id="KW-1185">Reference proteome</keyword>
<comment type="caution">
    <text evidence="1">The sequence shown here is derived from an EMBL/GenBank/DDBJ whole genome shotgun (WGS) entry which is preliminary data.</text>
</comment>
<reference evidence="2" key="1">
    <citation type="journal article" date="2024" name="Proc. Natl. Acad. Sci. U.S.A.">
        <title>Extraordinary preservation of gene collinearity over three hundred million years revealed in homosporous lycophytes.</title>
        <authorList>
            <person name="Li C."/>
            <person name="Wickell D."/>
            <person name="Kuo L.Y."/>
            <person name="Chen X."/>
            <person name="Nie B."/>
            <person name="Liao X."/>
            <person name="Peng D."/>
            <person name="Ji J."/>
            <person name="Jenkins J."/>
            <person name="Williams M."/>
            <person name="Shu S."/>
            <person name="Plott C."/>
            <person name="Barry K."/>
            <person name="Rajasekar S."/>
            <person name="Grimwood J."/>
            <person name="Han X."/>
            <person name="Sun S."/>
            <person name="Hou Z."/>
            <person name="He W."/>
            <person name="Dai G."/>
            <person name="Sun C."/>
            <person name="Schmutz J."/>
            <person name="Leebens-Mack J.H."/>
            <person name="Li F.W."/>
            <person name="Wang L."/>
        </authorList>
    </citation>
    <scope>NUCLEOTIDE SEQUENCE [LARGE SCALE GENOMIC DNA]</scope>
    <source>
        <strain evidence="2">cv. PW_Plant_1</strain>
    </source>
</reference>
<name>A0ACC2E8X0_DIPCM</name>
<dbReference type="Proteomes" id="UP001162992">
    <property type="component" value="Chromosome 3"/>
</dbReference>
<sequence length="129" mass="14069">MATRSHLTNAGNSMLYSFLLFVITISLQQMYKERLASSEIYTILGGFISSLLFLLALTFIGNLQESLGTKTGWGAVFLAEVIAAAAAGAVHRVCVTTWTDLLLIPCRSLVGAFGLRLSLQRGMWRHSEA</sequence>
<organism evidence="1 2">
    <name type="scientific">Diphasiastrum complanatum</name>
    <name type="common">Issler's clubmoss</name>
    <name type="synonym">Lycopodium complanatum</name>
    <dbReference type="NCBI Taxonomy" id="34168"/>
    <lineage>
        <taxon>Eukaryota</taxon>
        <taxon>Viridiplantae</taxon>
        <taxon>Streptophyta</taxon>
        <taxon>Embryophyta</taxon>
        <taxon>Tracheophyta</taxon>
        <taxon>Lycopodiopsida</taxon>
        <taxon>Lycopodiales</taxon>
        <taxon>Lycopodiaceae</taxon>
        <taxon>Lycopodioideae</taxon>
        <taxon>Diphasiastrum</taxon>
    </lineage>
</organism>
<gene>
    <name evidence="1" type="ORF">O6H91_03G089600</name>
</gene>
<accession>A0ACC2E8X0</accession>
<dbReference type="EMBL" id="CM055094">
    <property type="protein sequence ID" value="KAJ7562944.1"/>
    <property type="molecule type" value="Genomic_DNA"/>
</dbReference>
<protein>
    <submittedName>
        <fullName evidence="1">Uncharacterized protein</fullName>
    </submittedName>
</protein>
<proteinExistence type="predicted"/>
<evidence type="ECO:0000313" key="1">
    <source>
        <dbReference type="EMBL" id="KAJ7562944.1"/>
    </source>
</evidence>